<dbReference type="OrthoDB" id="5826894at2759"/>
<dbReference type="PANTHER" id="PTHR21700">
    <property type="entry name" value="TRANSTHYRETIN-LIKE FAMILY PROTEIN-RELATED"/>
    <property type="match status" value="1"/>
</dbReference>
<dbReference type="Proteomes" id="UP000035682">
    <property type="component" value="Unplaced"/>
</dbReference>
<evidence type="ECO:0000256" key="5">
    <source>
        <dbReference type="SAM" id="Phobius"/>
    </source>
</evidence>
<name>A0A090LK21_STRRB</name>
<evidence type="ECO:0000256" key="3">
    <source>
        <dbReference type="ARBA" id="ARBA00022525"/>
    </source>
</evidence>
<keyword evidence="3" id="KW-0964">Secreted</keyword>
<dbReference type="GO" id="GO:0005576">
    <property type="term" value="C:extracellular region"/>
    <property type="evidence" value="ECO:0007669"/>
    <property type="project" value="UniProtKB-SubCell"/>
</dbReference>
<proteinExistence type="inferred from homology"/>
<dbReference type="InterPro" id="IPR001534">
    <property type="entry name" value="Transthyretin-like"/>
</dbReference>
<keyword evidence="5" id="KW-0812">Transmembrane</keyword>
<dbReference type="GO" id="GO:0009986">
    <property type="term" value="C:cell surface"/>
    <property type="evidence" value="ECO:0007669"/>
    <property type="project" value="InterPro"/>
</dbReference>
<evidence type="ECO:0000256" key="4">
    <source>
        <dbReference type="ARBA" id="ARBA00022729"/>
    </source>
</evidence>
<reference evidence="8" key="2">
    <citation type="submission" date="2020-12" db="UniProtKB">
        <authorList>
            <consortium name="WormBaseParasite"/>
        </authorList>
    </citation>
    <scope>IDENTIFICATION</scope>
</reference>
<gene>
    <name evidence="6 8 9" type="ORF">SRAE_2000477300</name>
</gene>
<comment type="subcellular location">
    <subcellularLocation>
        <location evidence="1">Secreted</location>
    </subcellularLocation>
</comment>
<dbReference type="RefSeq" id="XP_024509336.1">
    <property type="nucleotide sequence ID" value="XM_024643692.1"/>
</dbReference>
<dbReference type="EMBL" id="LN609529">
    <property type="protein sequence ID" value="CEF70137.1"/>
    <property type="molecule type" value="Genomic_DNA"/>
</dbReference>
<protein>
    <submittedName>
        <fullName evidence="6 8">Transthyretin-like family-containing protein</fullName>
    </submittedName>
</protein>
<feature type="transmembrane region" description="Helical" evidence="5">
    <location>
        <begin position="6"/>
        <end position="25"/>
    </location>
</feature>
<evidence type="ECO:0000313" key="9">
    <source>
        <dbReference type="WormBase" id="SRAE_2000477300"/>
    </source>
</evidence>
<dbReference type="Pfam" id="PF01060">
    <property type="entry name" value="TTR-52"/>
    <property type="match status" value="1"/>
</dbReference>
<dbReference type="CTD" id="36382509"/>
<sequence length="146" mass="16439">MTYKIIIFLFVLSTSIVVKSCFFIGKTQSVKARGQVFCKTVPTANVIIKLVEKDYITRNDILSTTTSDVDGYFKLKGSCKQFSTIDPFLEIHHRCGLYPPNCHGVVTMEIPKNYITDASEATTWFDAGNIKLGPTARTFSRVICRR</sequence>
<dbReference type="InterPro" id="IPR038479">
    <property type="entry name" value="Transthyretin-like_sf"/>
</dbReference>
<organism evidence="6">
    <name type="scientific">Strongyloides ratti</name>
    <name type="common">Parasitic roundworm</name>
    <dbReference type="NCBI Taxonomy" id="34506"/>
    <lineage>
        <taxon>Eukaryota</taxon>
        <taxon>Metazoa</taxon>
        <taxon>Ecdysozoa</taxon>
        <taxon>Nematoda</taxon>
        <taxon>Chromadorea</taxon>
        <taxon>Rhabditida</taxon>
        <taxon>Tylenchina</taxon>
        <taxon>Panagrolaimomorpha</taxon>
        <taxon>Strongyloidoidea</taxon>
        <taxon>Strongyloididae</taxon>
        <taxon>Strongyloides</taxon>
    </lineage>
</organism>
<keyword evidence="5" id="KW-1133">Transmembrane helix</keyword>
<evidence type="ECO:0000313" key="7">
    <source>
        <dbReference type="Proteomes" id="UP000035682"/>
    </source>
</evidence>
<keyword evidence="4" id="KW-0732">Signal</keyword>
<evidence type="ECO:0000313" key="8">
    <source>
        <dbReference type="WBParaSite" id="SRAE_2000477300.1"/>
    </source>
</evidence>
<dbReference type="WBParaSite" id="SRAE_2000477300.1">
    <property type="protein sequence ID" value="SRAE_2000477300.1"/>
    <property type="gene ID" value="WBGene00265016"/>
</dbReference>
<keyword evidence="7" id="KW-1185">Reference proteome</keyword>
<keyword evidence="5" id="KW-0472">Membrane</keyword>
<reference evidence="6 7" key="1">
    <citation type="submission" date="2014-09" db="EMBL/GenBank/DDBJ databases">
        <authorList>
            <person name="Martin A.A."/>
        </authorList>
    </citation>
    <scope>NUCLEOTIDE SEQUENCE</scope>
    <source>
        <strain evidence="7">ED321</strain>
        <strain evidence="6">ED321 Heterogonic</strain>
    </source>
</reference>
<dbReference type="GeneID" id="36382509"/>
<evidence type="ECO:0000256" key="2">
    <source>
        <dbReference type="ARBA" id="ARBA00010112"/>
    </source>
</evidence>
<dbReference type="WormBase" id="SRAE_2000477300">
    <property type="protein sequence ID" value="SRP10420"/>
    <property type="gene ID" value="WBGene00265016"/>
</dbReference>
<dbReference type="Gene3D" id="2.60.40.3330">
    <property type="match status" value="1"/>
</dbReference>
<accession>A0A090LK21</accession>
<comment type="similarity">
    <text evidence="2">Belongs to the nematode transthyretin-like family.</text>
</comment>
<dbReference type="AlphaFoldDB" id="A0A090LK21"/>
<evidence type="ECO:0000256" key="1">
    <source>
        <dbReference type="ARBA" id="ARBA00004613"/>
    </source>
</evidence>
<evidence type="ECO:0000313" key="6">
    <source>
        <dbReference type="EMBL" id="CEF70137.1"/>
    </source>
</evidence>